<dbReference type="OrthoDB" id="9990304at2759"/>
<gene>
    <name evidence="2" type="ORF">GPM918_LOCUS11616</name>
    <name evidence="3" type="ORF">OVA965_LOCUS17828</name>
    <name evidence="4" type="ORF">SRO942_LOCUS11617</name>
    <name evidence="5" type="ORF">TMI583_LOCUS17839</name>
</gene>
<proteinExistence type="predicted"/>
<dbReference type="Proteomes" id="UP000677228">
    <property type="component" value="Unassembled WGS sequence"/>
</dbReference>
<organism evidence="2 6">
    <name type="scientific">Didymodactylos carnosus</name>
    <dbReference type="NCBI Taxonomy" id="1234261"/>
    <lineage>
        <taxon>Eukaryota</taxon>
        <taxon>Metazoa</taxon>
        <taxon>Spiralia</taxon>
        <taxon>Gnathifera</taxon>
        <taxon>Rotifera</taxon>
        <taxon>Eurotatoria</taxon>
        <taxon>Bdelloidea</taxon>
        <taxon>Philodinida</taxon>
        <taxon>Philodinidae</taxon>
        <taxon>Didymodactylos</taxon>
    </lineage>
</organism>
<dbReference type="Proteomes" id="UP000663829">
    <property type="component" value="Unassembled WGS sequence"/>
</dbReference>
<dbReference type="EMBL" id="CAJOBA010008680">
    <property type="protein sequence ID" value="CAF3834150.1"/>
    <property type="molecule type" value="Genomic_DNA"/>
</dbReference>
<name>A0A814DP41_9BILA</name>
<protein>
    <submittedName>
        <fullName evidence="2">Uncharacterized protein</fullName>
    </submittedName>
</protein>
<evidence type="ECO:0000313" key="6">
    <source>
        <dbReference type="Proteomes" id="UP000663829"/>
    </source>
</evidence>
<dbReference type="EMBL" id="CAJNOQ010002437">
    <property type="protein sequence ID" value="CAF0958267.1"/>
    <property type="molecule type" value="Genomic_DNA"/>
</dbReference>
<reference evidence="2" key="1">
    <citation type="submission" date="2021-02" db="EMBL/GenBank/DDBJ databases">
        <authorList>
            <person name="Nowell W R."/>
        </authorList>
    </citation>
    <scope>NUCLEOTIDE SEQUENCE</scope>
</reference>
<evidence type="ECO:0000313" key="3">
    <source>
        <dbReference type="EMBL" id="CAF1069623.1"/>
    </source>
</evidence>
<dbReference type="EMBL" id="CAJOBC010002437">
    <property type="protein sequence ID" value="CAF3733135.1"/>
    <property type="molecule type" value="Genomic_DNA"/>
</dbReference>
<sequence length="385" mass="46214">MSTRRARSLSRHRGVTPGREMTPSIYDNGDTSYSTRLNIYQPDIYYSRARSVSRLDDYVPRAASVARFDNVADEYRSTGGRSNAYDNWRRSQSVNRFDHLKAHRPYRPYATHDFDYFDRYTERIRDKTPIYLDDHYHHFRPYYWYHTAPRTFYYNFPYDDWRYRPLYNYRSPSLYSSTGYDTTYRFNDAINRVGTMKRAMRDIDYNRELRQLRFHYPSTFSTLTHADHLLGKAREDVRQAVRSRVGDSTRLDNPRDYFGRTFVRFEKQGVDNVGVKYTGLTKTVDAKPSYWKAEDNVETGYDLQAMNDDTINKLDENHTRIDGNREWLLQDRAGIAPRMYHFDMDSRRARRDVDNAYRSVKNLKQLKHEITNRLSHPWTFGSYMY</sequence>
<dbReference type="Proteomes" id="UP000682733">
    <property type="component" value="Unassembled WGS sequence"/>
</dbReference>
<keyword evidence="6" id="KW-1185">Reference proteome</keyword>
<accession>A0A814DP41</accession>
<comment type="caution">
    <text evidence="2">The sequence shown here is derived from an EMBL/GenBank/DDBJ whole genome shotgun (WGS) entry which is preliminary data.</text>
</comment>
<dbReference type="Proteomes" id="UP000681722">
    <property type="component" value="Unassembled WGS sequence"/>
</dbReference>
<evidence type="ECO:0000313" key="4">
    <source>
        <dbReference type="EMBL" id="CAF3733135.1"/>
    </source>
</evidence>
<dbReference type="AlphaFoldDB" id="A0A814DP41"/>
<feature type="compositionally biased region" description="Basic residues" evidence="1">
    <location>
        <begin position="1"/>
        <end position="14"/>
    </location>
</feature>
<evidence type="ECO:0000313" key="5">
    <source>
        <dbReference type="EMBL" id="CAF3834150.1"/>
    </source>
</evidence>
<evidence type="ECO:0000313" key="2">
    <source>
        <dbReference type="EMBL" id="CAF0958267.1"/>
    </source>
</evidence>
<feature type="region of interest" description="Disordered" evidence="1">
    <location>
        <begin position="1"/>
        <end position="27"/>
    </location>
</feature>
<evidence type="ECO:0000256" key="1">
    <source>
        <dbReference type="SAM" id="MobiDB-lite"/>
    </source>
</evidence>
<dbReference type="EMBL" id="CAJNOK010008665">
    <property type="protein sequence ID" value="CAF1069623.1"/>
    <property type="molecule type" value="Genomic_DNA"/>
</dbReference>